<keyword evidence="2" id="KW-1185">Reference proteome</keyword>
<dbReference type="AlphaFoldDB" id="A0A1H7AIF3"/>
<dbReference type="STRING" id="426757.SAMN04488127_2427"/>
<gene>
    <name evidence="1" type="ORF">SAMN04488127_2427</name>
</gene>
<reference evidence="2" key="1">
    <citation type="submission" date="2016-10" db="EMBL/GenBank/DDBJ databases">
        <authorList>
            <person name="Varghese N."/>
            <person name="Submissions S."/>
        </authorList>
    </citation>
    <scope>NUCLEOTIDE SEQUENCE [LARGE SCALE GENOMIC DNA]</scope>
    <source>
        <strain evidence="2">CGMCC 1.6763</strain>
    </source>
</reference>
<evidence type="ECO:0008006" key="3">
    <source>
        <dbReference type="Google" id="ProtNLM"/>
    </source>
</evidence>
<dbReference type="Proteomes" id="UP000199200">
    <property type="component" value="Unassembled WGS sequence"/>
</dbReference>
<evidence type="ECO:0000313" key="2">
    <source>
        <dbReference type="Proteomes" id="UP000199200"/>
    </source>
</evidence>
<protein>
    <recommendedName>
        <fullName evidence="3">Alpha-ribazole kinase</fullName>
    </recommendedName>
</protein>
<name>A0A1H7AIF3_9BACL</name>
<dbReference type="RefSeq" id="WP_092054585.1">
    <property type="nucleotide sequence ID" value="NZ_FNZF01000004.1"/>
</dbReference>
<dbReference type="EMBL" id="FNZF01000004">
    <property type="protein sequence ID" value="SEJ65108.1"/>
    <property type="molecule type" value="Genomic_DNA"/>
</dbReference>
<proteinExistence type="predicted"/>
<dbReference type="OrthoDB" id="9805740at2"/>
<evidence type="ECO:0000313" key="1">
    <source>
        <dbReference type="EMBL" id="SEJ65108.1"/>
    </source>
</evidence>
<organism evidence="1 2">
    <name type="scientific">Bhargavaea ginsengi</name>
    <dbReference type="NCBI Taxonomy" id="426757"/>
    <lineage>
        <taxon>Bacteria</taxon>
        <taxon>Bacillati</taxon>
        <taxon>Bacillota</taxon>
        <taxon>Bacilli</taxon>
        <taxon>Bacillales</taxon>
        <taxon>Caryophanaceae</taxon>
        <taxon>Bhargavaea</taxon>
    </lineage>
</organism>
<sequence>MRNALDLGGGWVVTTDNSGGIGKKAADAVQVPDELVGYFSARVTLLEQWTAGAEPIAVLLHNFSGNTSWDEYSSGIRRAFKESSLTPPPISGSTETNMDMLQSAMSVTMIGRRSRDITESGGKWFLYGRPLVGEAVIREAEKCAELGKVRAGLDEGIIDAVWPAGSGGIGAEWERLTGKPPARLPSEVAPSASAGPATAIFVRTVPGKESDAQLHFGEFFHEMG</sequence>
<accession>A0A1H7AIF3</accession>